<reference evidence="1" key="1">
    <citation type="submission" date="2022-07" db="EMBL/GenBank/DDBJ databases">
        <authorList>
            <person name="Macas J."/>
            <person name="Novak P."/>
            <person name="Neumann P."/>
        </authorList>
    </citation>
    <scope>NUCLEOTIDE SEQUENCE</scope>
</reference>
<gene>
    <name evidence="1" type="ORF">CEPIT_LOCUS17499</name>
</gene>
<name>A0AAV0DSD8_9ASTE</name>
<dbReference type="Proteomes" id="UP001152523">
    <property type="component" value="Unassembled WGS sequence"/>
</dbReference>
<dbReference type="EMBL" id="CAMAPF010000135">
    <property type="protein sequence ID" value="CAH9106274.1"/>
    <property type="molecule type" value="Genomic_DNA"/>
</dbReference>
<keyword evidence="2" id="KW-1185">Reference proteome</keyword>
<evidence type="ECO:0000313" key="2">
    <source>
        <dbReference type="Proteomes" id="UP001152523"/>
    </source>
</evidence>
<comment type="caution">
    <text evidence="1">The sequence shown here is derived from an EMBL/GenBank/DDBJ whole genome shotgun (WGS) entry which is preliminary data.</text>
</comment>
<sequence>MVGEGRSTSRPRDWDEPCMWSPLRGMQKVEGGRPSPQRCQTLLRIAWRYFQVQGLSLLGRAAFHPNCFKQTLENALENPPTEMQDRSADEWIKLCDHFSSEKFLKSSTANTSNRSKKKHNHRTGSRPIAYIVEEMTAVIITTSVPLRLGREKVTRLLRKVGLRG</sequence>
<evidence type="ECO:0000313" key="1">
    <source>
        <dbReference type="EMBL" id="CAH9106274.1"/>
    </source>
</evidence>
<protein>
    <submittedName>
        <fullName evidence="1">Uncharacterized protein</fullName>
    </submittedName>
</protein>
<accession>A0AAV0DSD8</accession>
<dbReference type="AlphaFoldDB" id="A0AAV0DSD8"/>
<proteinExistence type="predicted"/>
<organism evidence="1 2">
    <name type="scientific">Cuscuta epithymum</name>
    <dbReference type="NCBI Taxonomy" id="186058"/>
    <lineage>
        <taxon>Eukaryota</taxon>
        <taxon>Viridiplantae</taxon>
        <taxon>Streptophyta</taxon>
        <taxon>Embryophyta</taxon>
        <taxon>Tracheophyta</taxon>
        <taxon>Spermatophyta</taxon>
        <taxon>Magnoliopsida</taxon>
        <taxon>eudicotyledons</taxon>
        <taxon>Gunneridae</taxon>
        <taxon>Pentapetalae</taxon>
        <taxon>asterids</taxon>
        <taxon>lamiids</taxon>
        <taxon>Solanales</taxon>
        <taxon>Convolvulaceae</taxon>
        <taxon>Cuscuteae</taxon>
        <taxon>Cuscuta</taxon>
        <taxon>Cuscuta subgen. Cuscuta</taxon>
    </lineage>
</organism>